<evidence type="ECO:0000256" key="1">
    <source>
        <dbReference type="ARBA" id="ARBA00000402"/>
    </source>
</evidence>
<evidence type="ECO:0000313" key="14">
    <source>
        <dbReference type="EMBL" id="CAL5229817.1"/>
    </source>
</evidence>
<dbReference type="InterPro" id="IPR047151">
    <property type="entry name" value="RNZ2-like"/>
</dbReference>
<evidence type="ECO:0000256" key="4">
    <source>
        <dbReference type="ARBA" id="ARBA00012477"/>
    </source>
</evidence>
<organism evidence="14 15">
    <name type="scientific">Coccomyxa viridis</name>
    <dbReference type="NCBI Taxonomy" id="1274662"/>
    <lineage>
        <taxon>Eukaryota</taxon>
        <taxon>Viridiplantae</taxon>
        <taxon>Chlorophyta</taxon>
        <taxon>core chlorophytes</taxon>
        <taxon>Trebouxiophyceae</taxon>
        <taxon>Trebouxiophyceae incertae sedis</taxon>
        <taxon>Coccomyxaceae</taxon>
        <taxon>Coccomyxa</taxon>
    </lineage>
</organism>
<feature type="region of interest" description="Disordered" evidence="11">
    <location>
        <begin position="318"/>
        <end position="338"/>
    </location>
</feature>
<reference evidence="14 15" key="1">
    <citation type="submission" date="2024-06" db="EMBL/GenBank/DDBJ databases">
        <authorList>
            <person name="Kraege A."/>
            <person name="Thomma B."/>
        </authorList>
    </citation>
    <scope>NUCLEOTIDE SEQUENCE [LARGE SCALE GENOMIC DNA]</scope>
</reference>
<evidence type="ECO:0000256" key="11">
    <source>
        <dbReference type="SAM" id="MobiDB-lite"/>
    </source>
</evidence>
<accession>A0ABP1GEU6</accession>
<dbReference type="SUPFAM" id="SSF56281">
    <property type="entry name" value="Metallo-hydrolase/oxidoreductase"/>
    <property type="match status" value="2"/>
</dbReference>
<evidence type="ECO:0000256" key="2">
    <source>
        <dbReference type="ARBA" id="ARBA00001947"/>
    </source>
</evidence>
<evidence type="ECO:0000259" key="12">
    <source>
        <dbReference type="Pfam" id="PF12706"/>
    </source>
</evidence>
<feature type="domain" description="Metallo-beta-lactamase" evidence="12">
    <location>
        <begin position="526"/>
        <end position="743"/>
    </location>
</feature>
<sequence length="809" mass="86701">MGKGRSAASSWVLNTVSHLQILGLGTDIGDGVPSVLLFFDKRRYLFNVGEGFQRFATQHQVNFKYLTDVLLTRVSSDAAGGLPGLCLNLSDALGGYKESVTRLDFYGPTGASDLQHAVHQYVNNTAIHVEGHALASASMPKDDADNARCQEASVVLRREEVVISAVELVPEGAEHKQGQDGVVAGAADIALPGLSPEAMQAQDRPNKRHRLAPPPFLRDGEVPPLASEGGACCYICGLADAPGRFHPEKAAALGVPKGPMFGRLKAGQAVELPDGKTVQPAEVMEASARGARVVIADCPSRAYLPSLLRATALHGSSTAAEHTGQGSAASATPNSGDSSSRDVFVIHLADAKVVGLPEYQTWLRGFPEGTRHILAAAWKGCPVLESSAELQARLNAVAPQFFPLHQQRSLPVLDEQGSHVTPGQNLLRIHLRPKRDDPLDSRDTRPVFDASAVQSRLRESHPEVFEALDLPKERQDALNSNVPACIEAADREVLEVLFLGTGAALPSKYRNVTATYLHLFDKGGMLLDCGEGTYGQLRRRYGAATDDIITGLKCVWISHIHADHHAGLGRILAVRTRLLGRSAAPLLVIAPRPFQRVLTAVRKLEPMALRYVDCACTCAGALQGGEQDAARSALLAAQESLGLTRLESFPVQHCARAFGVVLESSSGWKVAVSGDTRPCAAVAEAAKDATLLIHEATFESSLKEGTDEYEFEQEALLKRHSMTHEAVQTGKHAGAYRTILTHFSQRYPKIPVVDSSFQESTCIAFDLMSVNLKDLPSLPGIVPALQLLFQEGAAGEEAQAQAINEPDGS</sequence>
<feature type="domain" description="tRNase Z endonuclease" evidence="13">
    <location>
        <begin position="22"/>
        <end position="81"/>
    </location>
</feature>
<keyword evidence="8" id="KW-0255">Endonuclease</keyword>
<evidence type="ECO:0000256" key="7">
    <source>
        <dbReference type="ARBA" id="ARBA00022723"/>
    </source>
</evidence>
<proteinExistence type="inferred from homology"/>
<dbReference type="Pfam" id="PF13691">
    <property type="entry name" value="Lactamase_B_4"/>
    <property type="match status" value="1"/>
</dbReference>
<keyword evidence="6" id="KW-0540">Nuclease</keyword>
<dbReference type="EMBL" id="CAXHTA020000021">
    <property type="protein sequence ID" value="CAL5229817.1"/>
    <property type="molecule type" value="Genomic_DNA"/>
</dbReference>
<dbReference type="PANTHER" id="PTHR12553:SF49">
    <property type="entry name" value="ZINC PHOSPHODIESTERASE ELAC PROTEIN 2"/>
    <property type="match status" value="1"/>
</dbReference>
<dbReference type="EC" id="3.1.26.11" evidence="4"/>
<comment type="catalytic activity">
    <reaction evidence="1">
        <text>Endonucleolytic cleavage of RNA, removing extra 3' nucleotides from tRNA precursor, generating 3' termini of tRNAs. A 3'-hydroxy group is left at the tRNA terminus and a 5'-phosphoryl group is left at the trailer molecule.</text>
        <dbReference type="EC" id="3.1.26.11"/>
    </reaction>
</comment>
<keyword evidence="5" id="KW-0819">tRNA processing</keyword>
<evidence type="ECO:0000256" key="8">
    <source>
        <dbReference type="ARBA" id="ARBA00022759"/>
    </source>
</evidence>
<comment type="cofactor">
    <cofactor evidence="2">
        <name>Zn(2+)</name>
        <dbReference type="ChEBI" id="CHEBI:29105"/>
    </cofactor>
</comment>
<feature type="region of interest" description="Disordered" evidence="11">
    <location>
        <begin position="198"/>
        <end position="221"/>
    </location>
</feature>
<dbReference type="Pfam" id="PF12706">
    <property type="entry name" value="Lactamase_B_2"/>
    <property type="match status" value="1"/>
</dbReference>
<dbReference type="InterPro" id="IPR036866">
    <property type="entry name" value="RibonucZ/Hydroxyglut_hydro"/>
</dbReference>
<dbReference type="CDD" id="cd07718">
    <property type="entry name" value="RNaseZ_ELAC1_ELAC2-C-term-like_MBL-fold"/>
    <property type="match status" value="1"/>
</dbReference>
<evidence type="ECO:0000256" key="10">
    <source>
        <dbReference type="ARBA" id="ARBA00022833"/>
    </source>
</evidence>
<evidence type="ECO:0000259" key="13">
    <source>
        <dbReference type="Pfam" id="PF13691"/>
    </source>
</evidence>
<keyword evidence="9" id="KW-0378">Hydrolase</keyword>
<name>A0ABP1GEU6_9CHLO</name>
<evidence type="ECO:0000256" key="3">
    <source>
        <dbReference type="ARBA" id="ARBA00007823"/>
    </source>
</evidence>
<protein>
    <recommendedName>
        <fullName evidence="4">ribonuclease Z</fullName>
        <ecNumber evidence="4">3.1.26.11</ecNumber>
    </recommendedName>
</protein>
<dbReference type="Gene3D" id="3.60.15.10">
    <property type="entry name" value="Ribonuclease Z/Hydroxyacylglutathione hydrolase-like"/>
    <property type="match status" value="2"/>
</dbReference>
<evidence type="ECO:0000256" key="6">
    <source>
        <dbReference type="ARBA" id="ARBA00022722"/>
    </source>
</evidence>
<comment type="similarity">
    <text evidence="3">Belongs to the RNase Z family.</text>
</comment>
<dbReference type="Proteomes" id="UP001497392">
    <property type="component" value="Unassembled WGS sequence"/>
</dbReference>
<dbReference type="PANTHER" id="PTHR12553">
    <property type="entry name" value="ZINC PHOSPHODIESTERASE ELAC PROTEIN 2"/>
    <property type="match status" value="1"/>
</dbReference>
<keyword evidence="15" id="KW-1185">Reference proteome</keyword>
<dbReference type="InterPro" id="IPR027794">
    <property type="entry name" value="tRNase_Z_dom"/>
</dbReference>
<dbReference type="InterPro" id="IPR001279">
    <property type="entry name" value="Metallo-B-lactamas"/>
</dbReference>
<comment type="caution">
    <text evidence="14">The sequence shown here is derived from an EMBL/GenBank/DDBJ whole genome shotgun (WGS) entry which is preliminary data.</text>
</comment>
<keyword evidence="7" id="KW-0479">Metal-binding</keyword>
<keyword evidence="10" id="KW-0862">Zinc</keyword>
<evidence type="ECO:0000313" key="15">
    <source>
        <dbReference type="Proteomes" id="UP001497392"/>
    </source>
</evidence>
<evidence type="ECO:0000256" key="9">
    <source>
        <dbReference type="ARBA" id="ARBA00022801"/>
    </source>
</evidence>
<gene>
    <name evidence="14" type="primary">g13218</name>
    <name evidence="14" type="ORF">VP750_LOCUS11723</name>
</gene>
<evidence type="ECO:0000256" key="5">
    <source>
        <dbReference type="ARBA" id="ARBA00022694"/>
    </source>
</evidence>